<accession>A0A7S3B8Y6</accession>
<evidence type="ECO:0000256" key="2">
    <source>
        <dbReference type="ARBA" id="ARBA00022723"/>
    </source>
</evidence>
<feature type="chain" id="PRO_5030588888" description="Plastocyanin-like domain-containing protein" evidence="4">
    <location>
        <begin position="24"/>
        <end position="649"/>
    </location>
</feature>
<dbReference type="Pfam" id="PF07731">
    <property type="entry name" value="Cu-oxidase_2"/>
    <property type="match status" value="1"/>
</dbReference>
<dbReference type="EMBL" id="HBHY01002798">
    <property type="protein sequence ID" value="CAE0127971.1"/>
    <property type="molecule type" value="Transcribed_RNA"/>
</dbReference>
<dbReference type="GO" id="GO:0016491">
    <property type="term" value="F:oxidoreductase activity"/>
    <property type="evidence" value="ECO:0007669"/>
    <property type="project" value="InterPro"/>
</dbReference>
<feature type="domain" description="Plastocyanin-like" evidence="5">
    <location>
        <begin position="531"/>
        <end position="647"/>
    </location>
</feature>
<keyword evidence="2" id="KW-0479">Metal-binding</keyword>
<dbReference type="Gene3D" id="2.60.40.420">
    <property type="entry name" value="Cupredoxins - blue copper proteins"/>
    <property type="match status" value="3"/>
</dbReference>
<dbReference type="InterPro" id="IPR002355">
    <property type="entry name" value="Cu_oxidase_Cu_BS"/>
</dbReference>
<name>A0A7S3B8Y6_9VIRI</name>
<dbReference type="InterPro" id="IPR045087">
    <property type="entry name" value="Cu-oxidase_fam"/>
</dbReference>
<keyword evidence="4" id="KW-0732">Signal</keyword>
<organism evidence="6">
    <name type="scientific">Prasinoderma singulare</name>
    <dbReference type="NCBI Taxonomy" id="676789"/>
    <lineage>
        <taxon>Eukaryota</taxon>
        <taxon>Viridiplantae</taxon>
        <taxon>Prasinodermophyta</taxon>
        <taxon>Prasinodermophyceae</taxon>
        <taxon>Prasinodermales</taxon>
        <taxon>Prasinodermaceae</taxon>
        <taxon>Prasinoderma</taxon>
    </lineage>
</organism>
<sequence length="649" mass="71320">MIMRAAGLAASAAVAAAALGAHAVDVSQEGFMFSGYGCDRSCDQGDVNYEIEARLETFTVSGATADAVQGDPPDSPWTGDASAFTRTFVGRKGPFCDGNDGTEGMVGPCLQVKPGQLLTVKLINNMDNGMQLLDQQKASKWQYWKQTQDGPNFPDLDQIGFPSNASLDDMSNLPNDNAESGWLNEPVNKPGDMNLTSVQNFPGWDTSFDNTNLHFHGMQVVPHLFFPQGTNNPSAQWIQTIPGDAEQTCFCYAIQVPEDHPEGQFWYHIHRHGAVAMQGWQGLVGELLVNTGSNAPYSQLASQGVTLSAPAVVWEWVVDSSRVVDGTDATFYEANFIDGGGDMMFIPVNNEVKPTIATMPVGETLHLRTLSAQTSTGIAIEFVDDDGEVYPFYRFAADGIMWEDTIEATMVVMGPGQREALLVQFPEPGKYTMQGYLLNDFQNQGFGPDGNANSVYPPQAFELGYIEVTSERVDPVDLSALTFTPGMPASSDIQPQEITGELSVNFQVYSDLTKLPIPQFVIDSKGFNVYQTNRAVVQGTAMQWQVSSDMNYFHPFHIHVNPFQVKTMASGQLFGPEKFVNAVFDTNLAKRNMWRDTMFIPPFGIITYWQKFAGNSSDGVQLSGKTVFHCHFLDHEDQGMISSFLIEKE</sequence>
<gene>
    <name evidence="6" type="ORF">PSIN1315_LOCUS1791</name>
</gene>
<evidence type="ECO:0000313" key="6">
    <source>
        <dbReference type="EMBL" id="CAE0127971.1"/>
    </source>
</evidence>
<dbReference type="SUPFAM" id="SSF49503">
    <property type="entry name" value="Cupredoxins"/>
    <property type="match status" value="2"/>
</dbReference>
<reference evidence="6" key="1">
    <citation type="submission" date="2021-01" db="EMBL/GenBank/DDBJ databases">
        <authorList>
            <person name="Corre E."/>
            <person name="Pelletier E."/>
            <person name="Niang G."/>
            <person name="Scheremetjew M."/>
            <person name="Finn R."/>
            <person name="Kale V."/>
            <person name="Holt S."/>
            <person name="Cochrane G."/>
            <person name="Meng A."/>
            <person name="Brown T."/>
            <person name="Cohen L."/>
        </authorList>
    </citation>
    <scope>NUCLEOTIDE SEQUENCE</scope>
    <source>
        <strain evidence="6">RCC927</strain>
    </source>
</reference>
<proteinExistence type="inferred from homology"/>
<dbReference type="PROSITE" id="PS00080">
    <property type="entry name" value="MULTICOPPER_OXIDASE2"/>
    <property type="match status" value="1"/>
</dbReference>
<dbReference type="InterPro" id="IPR008972">
    <property type="entry name" value="Cupredoxin"/>
</dbReference>
<evidence type="ECO:0000259" key="5">
    <source>
        <dbReference type="Pfam" id="PF07731"/>
    </source>
</evidence>
<evidence type="ECO:0000256" key="3">
    <source>
        <dbReference type="ARBA" id="ARBA00023008"/>
    </source>
</evidence>
<evidence type="ECO:0000256" key="1">
    <source>
        <dbReference type="ARBA" id="ARBA00010609"/>
    </source>
</evidence>
<evidence type="ECO:0000256" key="4">
    <source>
        <dbReference type="SAM" id="SignalP"/>
    </source>
</evidence>
<dbReference type="InterPro" id="IPR011706">
    <property type="entry name" value="Cu-oxidase_C"/>
</dbReference>
<dbReference type="PANTHER" id="PTHR11709:SF2">
    <property type="entry name" value="MULTICOPPER OXIDASE LPR1"/>
    <property type="match status" value="1"/>
</dbReference>
<comment type="similarity">
    <text evidence="1">Belongs to the multicopper oxidase family.</text>
</comment>
<dbReference type="AlphaFoldDB" id="A0A7S3B8Y6"/>
<keyword evidence="3" id="KW-0186">Copper</keyword>
<feature type="signal peptide" evidence="4">
    <location>
        <begin position="1"/>
        <end position="23"/>
    </location>
</feature>
<dbReference type="PANTHER" id="PTHR11709">
    <property type="entry name" value="MULTI-COPPER OXIDASE"/>
    <property type="match status" value="1"/>
</dbReference>
<protein>
    <recommendedName>
        <fullName evidence="5">Plastocyanin-like domain-containing protein</fullName>
    </recommendedName>
</protein>
<dbReference type="GO" id="GO:0005507">
    <property type="term" value="F:copper ion binding"/>
    <property type="evidence" value="ECO:0007669"/>
    <property type="project" value="InterPro"/>
</dbReference>